<reference evidence="2 3" key="1">
    <citation type="journal article" date="2016" name="Biochim. Biophys. Acta">
        <title>Characterization of red-shifted phycobilisomes isolated from the chlorophyll f-containing cyanobacterium Halomicronema hongdechloris.</title>
        <authorList>
            <person name="Li Y."/>
            <person name="Lin Y."/>
            <person name="Garvey C.J."/>
            <person name="Birch D."/>
            <person name="Corkery R.W."/>
            <person name="Loughlin P.C."/>
            <person name="Scheer H."/>
            <person name="Willows R.D."/>
            <person name="Chen M."/>
        </authorList>
    </citation>
    <scope>NUCLEOTIDE SEQUENCE [LARGE SCALE GENOMIC DNA]</scope>
    <source>
        <strain evidence="2 3">C2206</strain>
    </source>
</reference>
<dbReference type="AlphaFoldDB" id="A0A1Z3HHL2"/>
<organism evidence="2 3">
    <name type="scientific">Halomicronema hongdechloris C2206</name>
    <dbReference type="NCBI Taxonomy" id="1641165"/>
    <lineage>
        <taxon>Bacteria</taxon>
        <taxon>Bacillati</taxon>
        <taxon>Cyanobacteriota</taxon>
        <taxon>Cyanophyceae</taxon>
        <taxon>Nodosilineales</taxon>
        <taxon>Nodosilineaceae</taxon>
        <taxon>Halomicronema</taxon>
    </lineage>
</organism>
<dbReference type="OrthoDB" id="573914at2"/>
<dbReference type="InterPro" id="IPR012869">
    <property type="entry name" value="RHH_5"/>
</dbReference>
<dbReference type="Pfam" id="PF07878">
    <property type="entry name" value="RHH_5"/>
    <property type="match status" value="1"/>
</dbReference>
<gene>
    <name evidence="2" type="ORF">XM38_006870</name>
</gene>
<protein>
    <recommendedName>
        <fullName evidence="1">CopG-like ribbon-helix-helix domain-containing protein</fullName>
    </recommendedName>
</protein>
<keyword evidence="3" id="KW-1185">Reference proteome</keyword>
<proteinExistence type="predicted"/>
<dbReference type="EMBL" id="CP021983">
    <property type="protein sequence ID" value="ASC69758.1"/>
    <property type="molecule type" value="Genomic_DNA"/>
</dbReference>
<sequence length="70" mass="7850">MEQDFLITLTNDLKAELEAAASDEGQSAASLAQKAIADYLFSRQFRTLRAYLLAKAQDDYTDEDIFKIVS</sequence>
<evidence type="ECO:0000313" key="3">
    <source>
        <dbReference type="Proteomes" id="UP000191901"/>
    </source>
</evidence>
<evidence type="ECO:0000313" key="2">
    <source>
        <dbReference type="EMBL" id="ASC69758.1"/>
    </source>
</evidence>
<feature type="domain" description="CopG-like ribbon-helix-helix" evidence="1">
    <location>
        <begin position="7"/>
        <end position="44"/>
    </location>
</feature>
<dbReference type="KEGG" id="hhg:XM38_006870"/>
<evidence type="ECO:0000259" key="1">
    <source>
        <dbReference type="Pfam" id="PF07878"/>
    </source>
</evidence>
<dbReference type="RefSeq" id="WP_080809003.1">
    <property type="nucleotide sequence ID" value="NZ_CP021983.2"/>
</dbReference>
<accession>A0A1Z3HHL2</accession>
<dbReference type="Proteomes" id="UP000191901">
    <property type="component" value="Chromosome"/>
</dbReference>
<name>A0A1Z3HHL2_9CYAN</name>